<dbReference type="PANTHER" id="PTHR43682">
    <property type="entry name" value="LACTATE UTILIZATION PROTEIN C"/>
    <property type="match status" value="1"/>
</dbReference>
<protein>
    <recommendedName>
        <fullName evidence="1">LUD domain-containing protein</fullName>
    </recommendedName>
</protein>
<dbReference type="EMBL" id="LQNU01000035">
    <property type="protein sequence ID" value="KZE83785.1"/>
    <property type="molecule type" value="Genomic_DNA"/>
</dbReference>
<dbReference type="RefSeq" id="WP_038986596.1">
    <property type="nucleotide sequence ID" value="NZ_JACAJO010000008.1"/>
</dbReference>
<sequence>MSSKDYILNNIRRNTRQVFDKPQMDLNAIRFDDQLAQFIEISKAVGGDAVVLKEGEDINQVIRSLYPDAKEIASTVEGITLTTLNPDEVNSPKELDAVDLAIVEGSFGVCENGCIWLPQQIKHKALYFITQYLVIVLDRSKLVNNMHEGYKLISPSEKGFGVYISGPSKTADIEQALVVGAHGPKGLTVILK</sequence>
<comment type="caution">
    <text evidence="2">The sequence shown here is derived from an EMBL/GenBank/DDBJ whole genome shotgun (WGS) entry which is preliminary data.</text>
</comment>
<dbReference type="Pfam" id="PF02589">
    <property type="entry name" value="LUD_dom"/>
    <property type="match status" value="1"/>
</dbReference>
<dbReference type="SUPFAM" id="SSF100950">
    <property type="entry name" value="NagB/RpiA/CoA transferase-like"/>
    <property type="match status" value="1"/>
</dbReference>
<proteinExistence type="predicted"/>
<dbReference type="AlphaFoldDB" id="A0A164AFW2"/>
<dbReference type="InterPro" id="IPR037171">
    <property type="entry name" value="NagB/RpiA_transferase-like"/>
</dbReference>
<reference evidence="2 3" key="1">
    <citation type="submission" date="2016-01" db="EMBL/GenBank/DDBJ databases">
        <title>Whole genome sequencing of Myroides marinus L41.</title>
        <authorList>
            <person name="Hong K.W."/>
        </authorList>
    </citation>
    <scope>NUCLEOTIDE SEQUENCE [LARGE SCALE GENOMIC DNA]</scope>
    <source>
        <strain evidence="2 3">L41</strain>
    </source>
</reference>
<dbReference type="InterPro" id="IPR024185">
    <property type="entry name" value="FTHF_cligase-like_sf"/>
</dbReference>
<name>A0A164AFW2_9FLAO</name>
<evidence type="ECO:0000259" key="1">
    <source>
        <dbReference type="Pfam" id="PF02589"/>
    </source>
</evidence>
<feature type="domain" description="LUD" evidence="1">
    <location>
        <begin position="94"/>
        <end position="191"/>
    </location>
</feature>
<dbReference type="OrthoDB" id="9794157at2"/>
<dbReference type="Gene3D" id="3.40.50.10420">
    <property type="entry name" value="NagB/RpiA/CoA transferase-like"/>
    <property type="match status" value="1"/>
</dbReference>
<gene>
    <name evidence="2" type="ORF">AV926_03745</name>
</gene>
<dbReference type="InterPro" id="IPR003741">
    <property type="entry name" value="LUD_dom"/>
</dbReference>
<dbReference type="PANTHER" id="PTHR43682:SF1">
    <property type="entry name" value="LACTATE UTILIZATION PROTEIN C"/>
    <property type="match status" value="1"/>
</dbReference>
<dbReference type="Proteomes" id="UP000076630">
    <property type="component" value="Unassembled WGS sequence"/>
</dbReference>
<keyword evidence="3" id="KW-1185">Reference proteome</keyword>
<evidence type="ECO:0000313" key="3">
    <source>
        <dbReference type="Proteomes" id="UP000076630"/>
    </source>
</evidence>
<evidence type="ECO:0000313" key="2">
    <source>
        <dbReference type="EMBL" id="KZE83785.1"/>
    </source>
</evidence>
<accession>A0A164AFW2</accession>
<organism evidence="2 3">
    <name type="scientific">Myroides marinus</name>
    <dbReference type="NCBI Taxonomy" id="703342"/>
    <lineage>
        <taxon>Bacteria</taxon>
        <taxon>Pseudomonadati</taxon>
        <taxon>Bacteroidota</taxon>
        <taxon>Flavobacteriia</taxon>
        <taxon>Flavobacteriales</taxon>
        <taxon>Flavobacteriaceae</taxon>
        <taxon>Myroides</taxon>
    </lineage>
</organism>